<gene>
    <name evidence="1" type="ORF">ABT39_MTgene3687</name>
</gene>
<evidence type="ECO:0000313" key="1">
    <source>
        <dbReference type="EMBL" id="KUM49138.1"/>
    </source>
</evidence>
<dbReference type="AlphaFoldDB" id="A0A101M1E6"/>
<keyword evidence="1" id="KW-0496">Mitochondrion</keyword>
<name>A0A101M1E6_PICGL</name>
<protein>
    <submittedName>
        <fullName evidence="1">Uncharacterized protein</fullName>
    </submittedName>
</protein>
<geneLocation type="mitochondrion" evidence="1"/>
<accession>A0A101M1E6</accession>
<reference evidence="1" key="1">
    <citation type="journal article" date="2015" name="Genome Biol. Evol.">
        <title>Organellar Genomes of White Spruce (Picea glauca): Assembly and Annotation.</title>
        <authorList>
            <person name="Jackman S.D."/>
            <person name="Warren R.L."/>
            <person name="Gibb E.A."/>
            <person name="Vandervalk B.P."/>
            <person name="Mohamadi H."/>
            <person name="Chu J."/>
            <person name="Raymond A."/>
            <person name="Pleasance S."/>
            <person name="Coope R."/>
            <person name="Wildung M.R."/>
            <person name="Ritland C.E."/>
            <person name="Bousquet J."/>
            <person name="Jones S.J."/>
            <person name="Bohlmann J."/>
            <person name="Birol I."/>
        </authorList>
    </citation>
    <scope>NUCLEOTIDE SEQUENCE [LARGE SCALE GENOMIC DNA]</scope>
    <source>
        <tissue evidence="1">Flushing bud</tissue>
    </source>
</reference>
<sequence>MPSLPLMLMGHWYHSLVRGNLRLPSAKKMIDTHYSRYFCVWFALCLCFVA</sequence>
<proteinExistence type="predicted"/>
<dbReference type="EMBL" id="LKAM01000003">
    <property type="protein sequence ID" value="KUM49138.1"/>
    <property type="molecule type" value="Genomic_DNA"/>
</dbReference>
<comment type="caution">
    <text evidence="1">The sequence shown here is derived from an EMBL/GenBank/DDBJ whole genome shotgun (WGS) entry which is preliminary data.</text>
</comment>
<organism evidence="1">
    <name type="scientific">Picea glauca</name>
    <name type="common">White spruce</name>
    <name type="synonym">Pinus glauca</name>
    <dbReference type="NCBI Taxonomy" id="3330"/>
    <lineage>
        <taxon>Eukaryota</taxon>
        <taxon>Viridiplantae</taxon>
        <taxon>Streptophyta</taxon>
        <taxon>Embryophyta</taxon>
        <taxon>Tracheophyta</taxon>
        <taxon>Spermatophyta</taxon>
        <taxon>Pinopsida</taxon>
        <taxon>Pinidae</taxon>
        <taxon>Conifers I</taxon>
        <taxon>Pinales</taxon>
        <taxon>Pinaceae</taxon>
        <taxon>Picea</taxon>
    </lineage>
</organism>